<comment type="cofactor">
    <cofactor evidence="1">
        <name>FAD</name>
        <dbReference type="ChEBI" id="CHEBI:57692"/>
    </cofactor>
</comment>
<feature type="domain" description="Berberine/berberine-like" evidence="12">
    <location>
        <begin position="473"/>
        <end position="530"/>
    </location>
</feature>
<dbReference type="InterPro" id="IPR012951">
    <property type="entry name" value="BBE"/>
</dbReference>
<keyword evidence="5" id="KW-0285">Flavoprotein</keyword>
<evidence type="ECO:0000256" key="9">
    <source>
        <dbReference type="ARBA" id="ARBA00023180"/>
    </source>
</evidence>
<dbReference type="InterPro" id="IPR036318">
    <property type="entry name" value="FAD-bd_PCMH-like_sf"/>
</dbReference>
<comment type="pathway">
    <text evidence="2">Alkaloid biosynthesis.</text>
</comment>
<feature type="signal peptide" evidence="10">
    <location>
        <begin position="1"/>
        <end position="30"/>
    </location>
</feature>
<sequence length="534" mass="59812">MQFPLSSTMLSAFLLLPFLFFDSQSLFVSADSTYDYFANCLTKQGIPSDEISHILYSPENASFTTVLNDYVRNQRFNTSTTKKPTIIVTPLDIQGIQAAIFCTKEADLQLKIRSGGHDYEGISYVSRKTFVILDLFNIRNITFDMDSKTAWVQSGATLGELFYGIWKQSNVYGFPAGVCPTVGVGGHFSGGGYGPMLRKFGLTVDNVVDAQIIDVNGKVLGRKGMGEDLFWAIRGGGGASFGVIVAYKINLVPVPETVTVFNVKKFEADNATDILVQWQQVADKYDENLFIRVLVQPVTANNTKVIRLTFIGFYMGDSDSLLSVLNSHLPLLKLQKSDCTETSWVKSMMIWMNFDNSTAEEVLLNRTPDSVNFLKRKSDYVLTPITKNGFTSIFNKMVELGKVGLVFNPYGGKMSEIAESDAPFPHRKGVIYKIQYSVNWQDASLNLTKQYLGEARELYSFMTPYVSSNPRQAFLNYRDLDIGQNANGKNSYKQGKVYGEKYFKGNFDRLVKVKTAVDPGNFFRNEQSIPTLPY</sequence>
<dbReference type="InterPro" id="IPR016167">
    <property type="entry name" value="FAD-bd_PCMH_sub1"/>
</dbReference>
<dbReference type="FunFam" id="3.30.43.10:FF:000004">
    <property type="entry name" value="Berberine bridge enzyme-like 15"/>
    <property type="match status" value="1"/>
</dbReference>
<dbReference type="InterPro" id="IPR006094">
    <property type="entry name" value="Oxid_FAD_bind_N"/>
</dbReference>
<accession>A0AAV1CEM2</accession>
<dbReference type="Proteomes" id="UP001161247">
    <property type="component" value="Chromosome 2"/>
</dbReference>
<evidence type="ECO:0000256" key="3">
    <source>
        <dbReference type="ARBA" id="ARBA00005466"/>
    </source>
</evidence>
<dbReference type="PANTHER" id="PTHR32448">
    <property type="entry name" value="OS08G0158400 PROTEIN"/>
    <property type="match status" value="1"/>
</dbReference>
<dbReference type="SUPFAM" id="SSF56176">
    <property type="entry name" value="FAD-binding/transporter-associated domain-like"/>
    <property type="match status" value="1"/>
</dbReference>
<evidence type="ECO:0000259" key="11">
    <source>
        <dbReference type="Pfam" id="PF01565"/>
    </source>
</evidence>
<dbReference type="Pfam" id="PF08031">
    <property type="entry name" value="BBE"/>
    <property type="match status" value="1"/>
</dbReference>
<dbReference type="AlphaFoldDB" id="A0AAV1CEM2"/>
<reference evidence="13" key="1">
    <citation type="submission" date="2023-03" db="EMBL/GenBank/DDBJ databases">
        <authorList>
            <person name="Julca I."/>
        </authorList>
    </citation>
    <scope>NUCLEOTIDE SEQUENCE</scope>
</reference>
<keyword evidence="4" id="KW-0017">Alkaloid metabolism</keyword>
<keyword evidence="14" id="KW-1185">Reference proteome</keyword>
<evidence type="ECO:0000256" key="7">
    <source>
        <dbReference type="ARBA" id="ARBA00022827"/>
    </source>
</evidence>
<evidence type="ECO:0000256" key="6">
    <source>
        <dbReference type="ARBA" id="ARBA00022729"/>
    </source>
</evidence>
<organism evidence="13 14">
    <name type="scientific">Oldenlandia corymbosa var. corymbosa</name>
    <dbReference type="NCBI Taxonomy" id="529605"/>
    <lineage>
        <taxon>Eukaryota</taxon>
        <taxon>Viridiplantae</taxon>
        <taxon>Streptophyta</taxon>
        <taxon>Embryophyta</taxon>
        <taxon>Tracheophyta</taxon>
        <taxon>Spermatophyta</taxon>
        <taxon>Magnoliopsida</taxon>
        <taxon>eudicotyledons</taxon>
        <taxon>Gunneridae</taxon>
        <taxon>Pentapetalae</taxon>
        <taxon>asterids</taxon>
        <taxon>lamiids</taxon>
        <taxon>Gentianales</taxon>
        <taxon>Rubiaceae</taxon>
        <taxon>Rubioideae</taxon>
        <taxon>Spermacoceae</taxon>
        <taxon>Hedyotis-Oldenlandia complex</taxon>
        <taxon>Oldenlandia</taxon>
    </lineage>
</organism>
<name>A0AAV1CEM2_OLDCO</name>
<dbReference type="Pfam" id="PF01565">
    <property type="entry name" value="FAD_binding_4"/>
    <property type="match status" value="1"/>
</dbReference>
<evidence type="ECO:0000313" key="14">
    <source>
        <dbReference type="Proteomes" id="UP001161247"/>
    </source>
</evidence>
<evidence type="ECO:0000256" key="8">
    <source>
        <dbReference type="ARBA" id="ARBA00023157"/>
    </source>
</evidence>
<keyword evidence="8" id="KW-1015">Disulfide bond</keyword>
<evidence type="ECO:0000256" key="1">
    <source>
        <dbReference type="ARBA" id="ARBA00001974"/>
    </source>
</evidence>
<gene>
    <name evidence="13" type="ORF">OLC1_LOCUS5227</name>
</gene>
<dbReference type="EMBL" id="OX459119">
    <property type="protein sequence ID" value="CAI9093935.1"/>
    <property type="molecule type" value="Genomic_DNA"/>
</dbReference>
<dbReference type="Gene3D" id="3.30.465.10">
    <property type="match status" value="1"/>
</dbReference>
<evidence type="ECO:0000256" key="10">
    <source>
        <dbReference type="SAM" id="SignalP"/>
    </source>
</evidence>
<feature type="chain" id="PRO_5043359416" evidence="10">
    <location>
        <begin position="31"/>
        <end position="534"/>
    </location>
</feature>
<feature type="domain" description="FAD linked oxidase N-terminal" evidence="11">
    <location>
        <begin position="84"/>
        <end position="220"/>
    </location>
</feature>
<dbReference type="GO" id="GO:0050660">
    <property type="term" value="F:flavin adenine dinucleotide binding"/>
    <property type="evidence" value="ECO:0007669"/>
    <property type="project" value="InterPro"/>
</dbReference>
<proteinExistence type="inferred from homology"/>
<dbReference type="Gene3D" id="3.30.43.10">
    <property type="entry name" value="Uridine Diphospho-n-acetylenolpyruvylglucosamine Reductase, domain 2"/>
    <property type="match status" value="1"/>
</dbReference>
<dbReference type="InterPro" id="IPR016169">
    <property type="entry name" value="FAD-bd_PCMH_sub2"/>
</dbReference>
<keyword evidence="9" id="KW-0325">Glycoprotein</keyword>
<keyword evidence="6 10" id="KW-0732">Signal</keyword>
<keyword evidence="7" id="KW-0274">FAD</keyword>
<dbReference type="Gene3D" id="3.40.462.20">
    <property type="match status" value="1"/>
</dbReference>
<dbReference type="GO" id="GO:0016491">
    <property type="term" value="F:oxidoreductase activity"/>
    <property type="evidence" value="ECO:0007669"/>
    <property type="project" value="InterPro"/>
</dbReference>
<evidence type="ECO:0000313" key="13">
    <source>
        <dbReference type="EMBL" id="CAI9093935.1"/>
    </source>
</evidence>
<protein>
    <submittedName>
        <fullName evidence="13">OLC1v1029548C1</fullName>
    </submittedName>
</protein>
<evidence type="ECO:0000256" key="2">
    <source>
        <dbReference type="ARBA" id="ARBA00004913"/>
    </source>
</evidence>
<evidence type="ECO:0000256" key="4">
    <source>
        <dbReference type="ARBA" id="ARBA00022589"/>
    </source>
</evidence>
<comment type="similarity">
    <text evidence="3">Belongs to the oxygen-dependent FAD-linked oxidoreductase family.</text>
</comment>
<evidence type="ECO:0000259" key="12">
    <source>
        <dbReference type="Pfam" id="PF08031"/>
    </source>
</evidence>
<evidence type="ECO:0000256" key="5">
    <source>
        <dbReference type="ARBA" id="ARBA00022630"/>
    </source>
</evidence>